<organism evidence="10 11">
    <name type="scientific">Sparus aurata</name>
    <name type="common">Gilthead sea bream</name>
    <dbReference type="NCBI Taxonomy" id="8175"/>
    <lineage>
        <taxon>Eukaryota</taxon>
        <taxon>Metazoa</taxon>
        <taxon>Chordata</taxon>
        <taxon>Craniata</taxon>
        <taxon>Vertebrata</taxon>
        <taxon>Euteleostomi</taxon>
        <taxon>Actinopterygii</taxon>
        <taxon>Neopterygii</taxon>
        <taxon>Teleostei</taxon>
        <taxon>Neoteleostei</taxon>
        <taxon>Acanthomorphata</taxon>
        <taxon>Eupercaria</taxon>
        <taxon>Spariformes</taxon>
        <taxon>Sparidae</taxon>
        <taxon>Sparus</taxon>
    </lineage>
</organism>
<dbReference type="PROSITE" id="PS50835">
    <property type="entry name" value="IG_LIKE"/>
    <property type="match status" value="1"/>
</dbReference>
<dbReference type="GeneTree" id="ENSGT01150000287345"/>
<comment type="subcellular location">
    <subcellularLocation>
        <location evidence="1">Cell membrane</location>
    </subcellularLocation>
</comment>
<keyword evidence="2" id="KW-1003">Cell membrane</keyword>
<evidence type="ECO:0000259" key="9">
    <source>
        <dbReference type="PROSITE" id="PS50835"/>
    </source>
</evidence>
<dbReference type="GO" id="GO:0009617">
    <property type="term" value="P:response to bacterium"/>
    <property type="evidence" value="ECO:0007669"/>
    <property type="project" value="TreeGrafter"/>
</dbReference>
<dbReference type="GO" id="GO:0005886">
    <property type="term" value="C:plasma membrane"/>
    <property type="evidence" value="ECO:0007669"/>
    <property type="project" value="UniProtKB-SubCell"/>
</dbReference>
<keyword evidence="11" id="KW-1185">Reference proteome</keyword>
<dbReference type="InterPro" id="IPR013783">
    <property type="entry name" value="Ig-like_fold"/>
</dbReference>
<dbReference type="InterPro" id="IPR013106">
    <property type="entry name" value="Ig_V-set"/>
</dbReference>
<feature type="domain" description="Ig-like" evidence="9">
    <location>
        <begin position="18"/>
        <end position="111"/>
    </location>
</feature>
<dbReference type="Proteomes" id="UP000472265">
    <property type="component" value="Chromosome 10"/>
</dbReference>
<evidence type="ECO:0000256" key="8">
    <source>
        <dbReference type="SAM" id="SignalP"/>
    </source>
</evidence>
<reference evidence="10" key="2">
    <citation type="submission" date="2025-08" db="UniProtKB">
        <authorList>
            <consortium name="Ensembl"/>
        </authorList>
    </citation>
    <scope>IDENTIFICATION</scope>
</reference>
<dbReference type="Ensembl" id="ENSSAUT00010057540.1">
    <property type="protein sequence ID" value="ENSSAUP00010054755.1"/>
    <property type="gene ID" value="ENSSAUG00010022536.1"/>
</dbReference>
<keyword evidence="4" id="KW-0391">Immunity</keyword>
<dbReference type="Pfam" id="PF07686">
    <property type="entry name" value="V-set"/>
    <property type="match status" value="1"/>
</dbReference>
<dbReference type="InterPro" id="IPR052051">
    <property type="entry name" value="TCR_complex_component"/>
</dbReference>
<name>A0A671XUS5_SPAAU</name>
<dbReference type="AlphaFoldDB" id="A0A671XUS5"/>
<keyword evidence="7" id="KW-0325">Glycoprotein</keyword>
<dbReference type="PANTHER" id="PTHR19433:SF111">
    <property type="entry name" value="T CELL RECEPTOR ALPHA VARIABLE 4"/>
    <property type="match status" value="1"/>
</dbReference>
<evidence type="ECO:0000313" key="10">
    <source>
        <dbReference type="Ensembl" id="ENSSAUP00010054755.1"/>
    </source>
</evidence>
<evidence type="ECO:0000256" key="1">
    <source>
        <dbReference type="ARBA" id="ARBA00004236"/>
    </source>
</evidence>
<feature type="chain" id="PRO_5025595809" description="Ig-like domain-containing protein" evidence="8">
    <location>
        <begin position="23"/>
        <end position="200"/>
    </location>
</feature>
<accession>A0A671XUS5</accession>
<dbReference type="InParanoid" id="A0A671XUS5"/>
<evidence type="ECO:0000256" key="2">
    <source>
        <dbReference type="ARBA" id="ARBA00022475"/>
    </source>
</evidence>
<proteinExistence type="predicted"/>
<reference evidence="10" key="3">
    <citation type="submission" date="2025-09" db="UniProtKB">
        <authorList>
            <consortium name="Ensembl"/>
        </authorList>
    </citation>
    <scope>IDENTIFICATION</scope>
</reference>
<dbReference type="GO" id="GO:0002376">
    <property type="term" value="P:immune system process"/>
    <property type="evidence" value="ECO:0007669"/>
    <property type="project" value="UniProtKB-KW"/>
</dbReference>
<reference evidence="10" key="1">
    <citation type="submission" date="2021-04" db="EMBL/GenBank/DDBJ databases">
        <authorList>
            <consortium name="Wellcome Sanger Institute Data Sharing"/>
        </authorList>
    </citation>
    <scope>NUCLEOTIDE SEQUENCE [LARGE SCALE GENOMIC DNA]</scope>
</reference>
<feature type="signal peptide" evidence="8">
    <location>
        <begin position="1"/>
        <end position="22"/>
    </location>
</feature>
<evidence type="ECO:0000313" key="11">
    <source>
        <dbReference type="Proteomes" id="UP000472265"/>
    </source>
</evidence>
<evidence type="ECO:0000256" key="5">
    <source>
        <dbReference type="ARBA" id="ARBA00023136"/>
    </source>
</evidence>
<evidence type="ECO:0000256" key="7">
    <source>
        <dbReference type="ARBA" id="ARBA00023180"/>
    </source>
</evidence>
<dbReference type="OMA" id="MLINTER"/>
<dbReference type="PANTHER" id="PTHR19433">
    <property type="entry name" value="T-CELL RECEPTOR ALPHA CHAIN V REGION-RELATED"/>
    <property type="match status" value="1"/>
</dbReference>
<dbReference type="InterPro" id="IPR007110">
    <property type="entry name" value="Ig-like_dom"/>
</dbReference>
<evidence type="ECO:0000256" key="6">
    <source>
        <dbReference type="ARBA" id="ARBA00023157"/>
    </source>
</evidence>
<dbReference type="FunCoup" id="A0A671XUS5">
    <property type="interactions" value="30"/>
</dbReference>
<dbReference type="SMART" id="SM00409">
    <property type="entry name" value="IG"/>
    <property type="match status" value="1"/>
</dbReference>
<dbReference type="InterPro" id="IPR003599">
    <property type="entry name" value="Ig_sub"/>
</dbReference>
<keyword evidence="3 8" id="KW-0732">Signal</keyword>
<evidence type="ECO:0000256" key="3">
    <source>
        <dbReference type="ARBA" id="ARBA00022729"/>
    </source>
</evidence>
<evidence type="ECO:0000256" key="4">
    <source>
        <dbReference type="ARBA" id="ARBA00022859"/>
    </source>
</evidence>
<dbReference type="Gene3D" id="2.60.40.10">
    <property type="entry name" value="Immunoglobulins"/>
    <property type="match status" value="1"/>
</dbReference>
<keyword evidence="6" id="KW-1015">Disulfide bond</keyword>
<sequence>MRNSTVLTALLLCSLSWISVSGSESQTVEVQSGQEVTLLCSNFSSAITQIIWFRVVSRSQPRCVSHMFRVTEPAKLCDGSQSGKYEMRSNISTLFLRIKQVNSSDSGLYFCGHYLSGSPVIISSTYVQVEEVNLSCIFKSLYFSTTLQVLCLLGEMTELNYAAVTFRPKTKSHQRSEKEVETEAPGTAAASGNFALLFIN</sequence>
<dbReference type="InterPro" id="IPR036179">
    <property type="entry name" value="Ig-like_dom_sf"/>
</dbReference>
<keyword evidence="5" id="KW-0472">Membrane</keyword>
<dbReference type="SUPFAM" id="SSF48726">
    <property type="entry name" value="Immunoglobulin"/>
    <property type="match status" value="1"/>
</dbReference>
<protein>
    <recommendedName>
        <fullName evidence="9">Ig-like domain-containing protein</fullName>
    </recommendedName>
</protein>